<evidence type="ECO:0000313" key="2">
    <source>
        <dbReference type="EMBL" id="KAH8999284.1"/>
    </source>
</evidence>
<keyword evidence="1" id="KW-0472">Membrane</keyword>
<feature type="transmembrane region" description="Helical" evidence="1">
    <location>
        <begin position="74"/>
        <end position="94"/>
    </location>
</feature>
<gene>
    <name evidence="2" type="ORF">EDB92DRAFT_1833392</name>
</gene>
<keyword evidence="3" id="KW-1185">Reference proteome</keyword>
<evidence type="ECO:0000256" key="1">
    <source>
        <dbReference type="SAM" id="Phobius"/>
    </source>
</evidence>
<keyword evidence="1" id="KW-0812">Transmembrane</keyword>
<proteinExistence type="predicted"/>
<dbReference type="EMBL" id="JAKELL010000004">
    <property type="protein sequence ID" value="KAH8999284.1"/>
    <property type="molecule type" value="Genomic_DNA"/>
</dbReference>
<keyword evidence="1" id="KW-1133">Transmembrane helix</keyword>
<sequence>MSLFTGNLRRSVGAGLVSFFTGTVLMWTLPSNLHAFALAQTSVAILAIGSLMIFVVTHHRRNGQVLTQDQEEMILIGAFGLFWFAFLVACRAIWQRRSAESGLGMSGLPAPRRQAGFTGSARGGYKTWPCSRYDVDCVVEEWSYY</sequence>
<protein>
    <submittedName>
        <fullName evidence="2">Uncharacterized protein</fullName>
    </submittedName>
</protein>
<evidence type="ECO:0000313" key="3">
    <source>
        <dbReference type="Proteomes" id="UP001201163"/>
    </source>
</evidence>
<dbReference type="AlphaFoldDB" id="A0AAD4QH86"/>
<reference evidence="2" key="1">
    <citation type="submission" date="2022-01" db="EMBL/GenBank/DDBJ databases">
        <title>Comparative genomics reveals a dynamic genome evolution in the ectomycorrhizal milk-cap (Lactarius) mushrooms.</title>
        <authorList>
            <consortium name="DOE Joint Genome Institute"/>
            <person name="Lebreton A."/>
            <person name="Tang N."/>
            <person name="Kuo A."/>
            <person name="LaButti K."/>
            <person name="Drula E."/>
            <person name="Barry K."/>
            <person name="Clum A."/>
            <person name="Lipzen A."/>
            <person name="Mousain D."/>
            <person name="Ng V."/>
            <person name="Wang R."/>
            <person name="Wang X."/>
            <person name="Dai Y."/>
            <person name="Henrissat B."/>
            <person name="Grigoriev I.V."/>
            <person name="Guerin-Laguette A."/>
            <person name="Yu F."/>
            <person name="Martin F.M."/>
        </authorList>
    </citation>
    <scope>NUCLEOTIDE SEQUENCE</scope>
    <source>
        <strain evidence="2">QP</strain>
    </source>
</reference>
<organism evidence="2 3">
    <name type="scientific">Lactarius akahatsu</name>
    <dbReference type="NCBI Taxonomy" id="416441"/>
    <lineage>
        <taxon>Eukaryota</taxon>
        <taxon>Fungi</taxon>
        <taxon>Dikarya</taxon>
        <taxon>Basidiomycota</taxon>
        <taxon>Agaricomycotina</taxon>
        <taxon>Agaricomycetes</taxon>
        <taxon>Russulales</taxon>
        <taxon>Russulaceae</taxon>
        <taxon>Lactarius</taxon>
    </lineage>
</organism>
<comment type="caution">
    <text evidence="2">The sequence shown here is derived from an EMBL/GenBank/DDBJ whole genome shotgun (WGS) entry which is preliminary data.</text>
</comment>
<feature type="transmembrane region" description="Helical" evidence="1">
    <location>
        <begin position="12"/>
        <end position="29"/>
    </location>
</feature>
<feature type="transmembrane region" description="Helical" evidence="1">
    <location>
        <begin position="35"/>
        <end position="54"/>
    </location>
</feature>
<name>A0AAD4QH86_9AGAM</name>
<dbReference type="Proteomes" id="UP001201163">
    <property type="component" value="Unassembled WGS sequence"/>
</dbReference>
<accession>A0AAD4QH86</accession>